<organism evidence="1">
    <name type="scientific">Ignisphaera aggregans</name>
    <dbReference type="NCBI Taxonomy" id="334771"/>
    <lineage>
        <taxon>Archaea</taxon>
        <taxon>Thermoproteota</taxon>
        <taxon>Thermoprotei</taxon>
        <taxon>Desulfurococcales</taxon>
        <taxon>Desulfurococcaceae</taxon>
        <taxon>Ignisphaera</taxon>
    </lineage>
</organism>
<dbReference type="AlphaFoldDB" id="A0A7C5US84"/>
<comment type="caution">
    <text evidence="1">The sequence shown here is derived from an EMBL/GenBank/DDBJ whole genome shotgun (WGS) entry which is preliminary data.</text>
</comment>
<name>A0A7C5US84_9CREN</name>
<reference evidence="1" key="1">
    <citation type="journal article" date="2020" name="mSystems">
        <title>Genome- and Community-Level Interaction Insights into Carbon Utilization and Element Cycling Functions of Hydrothermarchaeota in Hydrothermal Sediment.</title>
        <authorList>
            <person name="Zhou Z."/>
            <person name="Liu Y."/>
            <person name="Xu W."/>
            <person name="Pan J."/>
            <person name="Luo Z.H."/>
            <person name="Li M."/>
        </authorList>
    </citation>
    <scope>NUCLEOTIDE SEQUENCE [LARGE SCALE GENOMIC DNA]</scope>
    <source>
        <strain evidence="1">SpSt-1</strain>
    </source>
</reference>
<evidence type="ECO:0000313" key="1">
    <source>
        <dbReference type="EMBL" id="HHR95445.1"/>
    </source>
</evidence>
<sequence length="69" mass="8004">MIRFEIIQMDEEVFDVLGIREDCEKLLRRGIGIEDLIKFYNLLSSCPKKQGFPMLNLLGIEKLCWKVGG</sequence>
<gene>
    <name evidence="1" type="ORF">ENL47_01105</name>
</gene>
<protein>
    <submittedName>
        <fullName evidence="1">Uncharacterized protein</fullName>
    </submittedName>
</protein>
<proteinExistence type="predicted"/>
<dbReference type="EMBL" id="DRUB01000025">
    <property type="protein sequence ID" value="HHR95445.1"/>
    <property type="molecule type" value="Genomic_DNA"/>
</dbReference>
<accession>A0A7C5US84</accession>